<dbReference type="PANTHER" id="PTHR10579:SF43">
    <property type="entry name" value="ZINC FINGER (C3HC4-TYPE RING FINGER) FAMILY PROTEIN"/>
    <property type="match status" value="1"/>
</dbReference>
<dbReference type="InterPro" id="IPR036465">
    <property type="entry name" value="vWFA_dom_sf"/>
</dbReference>
<proteinExistence type="predicted"/>
<keyword evidence="1" id="KW-0175">Coiled coil</keyword>
<dbReference type="InterPro" id="IPR002035">
    <property type="entry name" value="VWF_A"/>
</dbReference>
<evidence type="ECO:0000313" key="3">
    <source>
        <dbReference type="EMBL" id="WDZ87274.1"/>
    </source>
</evidence>
<dbReference type="PANTHER" id="PTHR10579">
    <property type="entry name" value="CALCIUM-ACTIVATED CHLORIDE CHANNEL REGULATOR"/>
    <property type="match status" value="1"/>
</dbReference>
<dbReference type="Pfam" id="PF00092">
    <property type="entry name" value="VWA"/>
    <property type="match status" value="1"/>
</dbReference>
<keyword evidence="4" id="KW-1185">Reference proteome</keyword>
<feature type="domain" description="VWFA" evidence="2">
    <location>
        <begin position="47"/>
        <end position="221"/>
    </location>
</feature>
<organism evidence="3 4">
    <name type="scientific">Micromonospora cathayae</name>
    <dbReference type="NCBI Taxonomy" id="3028804"/>
    <lineage>
        <taxon>Bacteria</taxon>
        <taxon>Bacillati</taxon>
        <taxon>Actinomycetota</taxon>
        <taxon>Actinomycetes</taxon>
        <taxon>Micromonosporales</taxon>
        <taxon>Micromonosporaceae</taxon>
        <taxon>Micromonospora</taxon>
    </lineage>
</organism>
<reference evidence="3 4" key="1">
    <citation type="submission" date="2023-02" db="EMBL/GenBank/DDBJ databases">
        <authorList>
            <person name="Mo P."/>
        </authorList>
    </citation>
    <scope>NUCLEOTIDE SEQUENCE [LARGE SCALE GENOMIC DNA]</scope>
    <source>
        <strain evidence="3 4">HUAS 3</strain>
    </source>
</reference>
<dbReference type="Gene3D" id="3.40.50.410">
    <property type="entry name" value="von Willebrand factor, type A domain"/>
    <property type="match status" value="1"/>
</dbReference>
<dbReference type="RefSeq" id="WP_275034196.1">
    <property type="nucleotide sequence ID" value="NZ_CP118615.1"/>
</dbReference>
<dbReference type="SUPFAM" id="SSF53300">
    <property type="entry name" value="vWA-like"/>
    <property type="match status" value="1"/>
</dbReference>
<dbReference type="EMBL" id="CP118615">
    <property type="protein sequence ID" value="WDZ87274.1"/>
    <property type="molecule type" value="Genomic_DNA"/>
</dbReference>
<accession>A0ABY7ZW47</accession>
<evidence type="ECO:0000313" key="4">
    <source>
        <dbReference type="Proteomes" id="UP001219605"/>
    </source>
</evidence>
<evidence type="ECO:0000256" key="1">
    <source>
        <dbReference type="SAM" id="Coils"/>
    </source>
</evidence>
<feature type="coiled-coil region" evidence="1">
    <location>
        <begin position="380"/>
        <end position="409"/>
    </location>
</feature>
<gene>
    <name evidence="3" type="ORF">PVK37_13120</name>
</gene>
<name>A0ABY7ZW47_9ACTN</name>
<evidence type="ECO:0000259" key="2">
    <source>
        <dbReference type="PROSITE" id="PS50234"/>
    </source>
</evidence>
<sequence>MSPDNIDLRVLAERPVVRDDSPSEVDLVVHVATSRSIGDQPASHALNLCVVIDRSISMSGHKLEAAKQSCVEIWENLNPGDHFTVLAFDHDVFRVSNPQTPPDQVKDRIMALGAGGSTNLAKGWYLGLLELQSYSTDRHLNRMILLSDGQANQGETKPSLLGAESGRARDELGITTSTVGIGTDFQEDILAAIARASGGRFWYIGDSSIQDIIREEFSGALSVYLERPSVRLDLPAPASVVAEYHDLARVAGRYRLRPIKGNDRFAFGVRLLVDPAQVDGVELPVTATLLDGTGTVASTTTVLRLGGLAEYASSVEDPTVAMVISRYLTAKTDEEMVEQVDAGDVSTMITMLDKQSSLMMEIEGKLGGVMPLSWEAMTEAERLKNERLLAEQRIEREQLLRELEENESLRVVGELIDLVQGLGADDLVRDLEGRIRKHYRHRSYRDLDYHGHSPVDVSRDRSEVTGLLQAAIRVGQRVAADHPYAREEISAIVRRIGEQLVRLS</sequence>
<dbReference type="InterPro" id="IPR051266">
    <property type="entry name" value="CLCR"/>
</dbReference>
<protein>
    <submittedName>
        <fullName evidence="3">VWA domain-containing protein</fullName>
    </submittedName>
</protein>
<dbReference type="PROSITE" id="PS50234">
    <property type="entry name" value="VWFA"/>
    <property type="match status" value="1"/>
</dbReference>
<dbReference type="SMART" id="SM00327">
    <property type="entry name" value="VWA"/>
    <property type="match status" value="1"/>
</dbReference>
<dbReference type="Proteomes" id="UP001219605">
    <property type="component" value="Chromosome"/>
</dbReference>